<keyword evidence="4" id="KW-1185">Reference proteome</keyword>
<dbReference type="Gene3D" id="3.90.70.10">
    <property type="entry name" value="Cysteine proteinases"/>
    <property type="match status" value="1"/>
</dbReference>
<evidence type="ECO:0000256" key="2">
    <source>
        <dbReference type="SAM" id="Phobius"/>
    </source>
</evidence>
<keyword evidence="2" id="KW-0472">Membrane</keyword>
<keyword evidence="2" id="KW-1133">Transmembrane helix</keyword>
<evidence type="ECO:0000313" key="3">
    <source>
        <dbReference type="EMBL" id="KAL0949212.1"/>
    </source>
</evidence>
<dbReference type="Proteomes" id="UP001556367">
    <property type="component" value="Unassembled WGS sequence"/>
</dbReference>
<sequence>MFISGDLQAELHSWFLAVVSSNAFLQVAPFVVLFGIPALVFSLAPTAKRVFEVLTYNTFMVLESLGLRFPFTWGPAGPSTSNIRDGEKRKGKKRHPRTRAEQVAQSGVESSVDDGAECYPGLVNMSGTYCFMNSTLQAMASLSYLQPQIDAIHAQAELLDVPSPVIDALQALFDGTPPSHVN</sequence>
<protein>
    <recommendedName>
        <fullName evidence="5">Peptidase C19 ubiquitin carboxyl-terminal hydrolase domain-containing protein</fullName>
    </recommendedName>
</protein>
<dbReference type="SUPFAM" id="SSF54001">
    <property type="entry name" value="Cysteine proteinases"/>
    <property type="match status" value="1"/>
</dbReference>
<proteinExistence type="predicted"/>
<accession>A0ABR3J0V4</accession>
<evidence type="ECO:0008006" key="5">
    <source>
        <dbReference type="Google" id="ProtNLM"/>
    </source>
</evidence>
<evidence type="ECO:0000313" key="4">
    <source>
        <dbReference type="Proteomes" id="UP001556367"/>
    </source>
</evidence>
<dbReference type="InterPro" id="IPR038765">
    <property type="entry name" value="Papain-like_cys_pep_sf"/>
</dbReference>
<keyword evidence="2" id="KW-0812">Transmembrane</keyword>
<name>A0ABR3J0V4_9AGAR</name>
<feature type="transmembrane region" description="Helical" evidence="2">
    <location>
        <begin position="23"/>
        <end position="44"/>
    </location>
</feature>
<dbReference type="EMBL" id="JASNQZ010000012">
    <property type="protein sequence ID" value="KAL0949212.1"/>
    <property type="molecule type" value="Genomic_DNA"/>
</dbReference>
<gene>
    <name evidence="3" type="ORF">HGRIS_009292</name>
</gene>
<reference evidence="4" key="1">
    <citation type="submission" date="2024-06" db="EMBL/GenBank/DDBJ databases">
        <title>Multi-omics analyses provide insights into the biosynthesis of the anticancer antibiotic pleurotin in Hohenbuehelia grisea.</title>
        <authorList>
            <person name="Weaver J.A."/>
            <person name="Alberti F."/>
        </authorList>
    </citation>
    <scope>NUCLEOTIDE SEQUENCE [LARGE SCALE GENOMIC DNA]</scope>
    <source>
        <strain evidence="4">T-177</strain>
    </source>
</reference>
<comment type="caution">
    <text evidence="3">The sequence shown here is derived from an EMBL/GenBank/DDBJ whole genome shotgun (WGS) entry which is preliminary data.</text>
</comment>
<feature type="region of interest" description="Disordered" evidence="1">
    <location>
        <begin position="80"/>
        <end position="108"/>
    </location>
</feature>
<evidence type="ECO:0000256" key="1">
    <source>
        <dbReference type="SAM" id="MobiDB-lite"/>
    </source>
</evidence>
<organism evidence="3 4">
    <name type="scientific">Hohenbuehelia grisea</name>
    <dbReference type="NCBI Taxonomy" id="104357"/>
    <lineage>
        <taxon>Eukaryota</taxon>
        <taxon>Fungi</taxon>
        <taxon>Dikarya</taxon>
        <taxon>Basidiomycota</taxon>
        <taxon>Agaricomycotina</taxon>
        <taxon>Agaricomycetes</taxon>
        <taxon>Agaricomycetidae</taxon>
        <taxon>Agaricales</taxon>
        <taxon>Pleurotineae</taxon>
        <taxon>Pleurotaceae</taxon>
        <taxon>Hohenbuehelia</taxon>
    </lineage>
</organism>